<dbReference type="EMBL" id="JBANQN010000010">
    <property type="protein sequence ID" value="KAK6778947.1"/>
    <property type="molecule type" value="Genomic_DNA"/>
</dbReference>
<sequence>MLLLYQMLSVIAFVAFQAFILIC</sequence>
<reference evidence="1 2" key="1">
    <citation type="submission" date="2024-02" db="EMBL/GenBank/DDBJ databases">
        <title>de novo genome assembly of Solanum bulbocastanum strain 11H21.</title>
        <authorList>
            <person name="Hosaka A.J."/>
        </authorList>
    </citation>
    <scope>NUCLEOTIDE SEQUENCE [LARGE SCALE GENOMIC DNA]</scope>
    <source>
        <tissue evidence="1">Young leaves</tissue>
    </source>
</reference>
<keyword evidence="2" id="KW-1185">Reference proteome</keyword>
<dbReference type="AlphaFoldDB" id="A0AAN8Y4K4"/>
<proteinExistence type="predicted"/>
<accession>A0AAN8Y4K4</accession>
<organism evidence="1 2">
    <name type="scientific">Solanum bulbocastanum</name>
    <name type="common">Wild potato</name>
    <dbReference type="NCBI Taxonomy" id="147425"/>
    <lineage>
        <taxon>Eukaryota</taxon>
        <taxon>Viridiplantae</taxon>
        <taxon>Streptophyta</taxon>
        <taxon>Embryophyta</taxon>
        <taxon>Tracheophyta</taxon>
        <taxon>Spermatophyta</taxon>
        <taxon>Magnoliopsida</taxon>
        <taxon>eudicotyledons</taxon>
        <taxon>Gunneridae</taxon>
        <taxon>Pentapetalae</taxon>
        <taxon>asterids</taxon>
        <taxon>lamiids</taxon>
        <taxon>Solanales</taxon>
        <taxon>Solanaceae</taxon>
        <taxon>Solanoideae</taxon>
        <taxon>Solaneae</taxon>
        <taxon>Solanum</taxon>
    </lineage>
</organism>
<comment type="caution">
    <text evidence="1">The sequence shown here is derived from an EMBL/GenBank/DDBJ whole genome shotgun (WGS) entry which is preliminary data.</text>
</comment>
<protein>
    <submittedName>
        <fullName evidence="1">Uncharacterized protein</fullName>
    </submittedName>
</protein>
<evidence type="ECO:0000313" key="1">
    <source>
        <dbReference type="EMBL" id="KAK6778947.1"/>
    </source>
</evidence>
<dbReference type="Proteomes" id="UP001371456">
    <property type="component" value="Unassembled WGS sequence"/>
</dbReference>
<evidence type="ECO:0000313" key="2">
    <source>
        <dbReference type="Proteomes" id="UP001371456"/>
    </source>
</evidence>
<name>A0AAN8Y4K4_SOLBU</name>
<gene>
    <name evidence="1" type="ORF">RDI58_025665</name>
</gene>